<dbReference type="AlphaFoldDB" id="A0A8F6TXA0"/>
<evidence type="ECO:0000256" key="2">
    <source>
        <dbReference type="ARBA" id="ARBA00022679"/>
    </source>
</evidence>
<evidence type="ECO:0000259" key="3">
    <source>
        <dbReference type="Pfam" id="PF00534"/>
    </source>
</evidence>
<dbReference type="EMBL" id="CP079194">
    <property type="protein sequence ID" value="QXT40395.1"/>
    <property type="molecule type" value="Genomic_DNA"/>
</dbReference>
<gene>
    <name evidence="4" type="ORF">KYE46_03865</name>
</gene>
<evidence type="ECO:0000256" key="1">
    <source>
        <dbReference type="ARBA" id="ARBA00022676"/>
    </source>
</evidence>
<accession>A0A8F6TXA0</accession>
<reference evidence="4 5" key="1">
    <citation type="submission" date="2021-07" db="EMBL/GenBank/DDBJ databases">
        <title>A novel Jannaschia species isolated from marine dinoflagellate Ceratoperidinium margalefii.</title>
        <authorList>
            <person name="Jiang Y."/>
            <person name="Li Z."/>
        </authorList>
    </citation>
    <scope>NUCLEOTIDE SEQUENCE [LARGE SCALE GENOMIC DNA]</scope>
    <source>
        <strain evidence="4 5">J12C1-MA-4</strain>
    </source>
</reference>
<dbReference type="Pfam" id="PF00534">
    <property type="entry name" value="Glycos_transf_1"/>
    <property type="match status" value="1"/>
</dbReference>
<organism evidence="4 5">
    <name type="scientific">Gymnodinialimonas ceratoperidinii</name>
    <dbReference type="NCBI Taxonomy" id="2856823"/>
    <lineage>
        <taxon>Bacteria</taxon>
        <taxon>Pseudomonadati</taxon>
        <taxon>Pseudomonadota</taxon>
        <taxon>Alphaproteobacteria</taxon>
        <taxon>Rhodobacterales</taxon>
        <taxon>Paracoccaceae</taxon>
        <taxon>Gymnodinialimonas</taxon>
    </lineage>
</organism>
<dbReference type="InterPro" id="IPR001296">
    <property type="entry name" value="Glyco_trans_1"/>
</dbReference>
<keyword evidence="5" id="KW-1185">Reference proteome</keyword>
<dbReference type="Proteomes" id="UP000825009">
    <property type="component" value="Chromosome"/>
</dbReference>
<dbReference type="KEGG" id="gce:KYE46_03865"/>
<dbReference type="PANTHER" id="PTHR12526">
    <property type="entry name" value="GLYCOSYLTRANSFERASE"/>
    <property type="match status" value="1"/>
</dbReference>
<evidence type="ECO:0000313" key="5">
    <source>
        <dbReference type="Proteomes" id="UP000825009"/>
    </source>
</evidence>
<protein>
    <submittedName>
        <fullName evidence="4">Glycosyltransferase</fullName>
    </submittedName>
</protein>
<dbReference type="RefSeq" id="WP_219003586.1">
    <property type="nucleotide sequence ID" value="NZ_CP079194.1"/>
</dbReference>
<keyword evidence="2" id="KW-0808">Transferase</keyword>
<dbReference type="PANTHER" id="PTHR12526:SF510">
    <property type="entry name" value="D-INOSITOL 3-PHOSPHATE GLYCOSYLTRANSFERASE"/>
    <property type="match status" value="1"/>
</dbReference>
<keyword evidence="1" id="KW-0328">Glycosyltransferase</keyword>
<sequence>MTAPKVLHIHFGKEGGAERFFVNLAKAFDRRGVEQRFAIRPNRSWDGEIAPLGPVIRNDYRYLSLSRFWLEWKLRQTCRTWQPDAILAWMPRAARAIPDWPDAVKLTRLGDYPQHLNHFRRCDALVANTPDIITHCEGLGWERPGLVISNFARPVTPVAVDRALHDTPEDAFLIAAAGRFVNRKGLDLAIRAAARIEGAYLWLIGDGKERTTLEALAAEAGIADRTRFIGWVDEPIHHLASADAVAFPSRHEPLGNVILDAWQAGVPVVSTRAEGPDWFLRPEVDGIMVEIDDLDGLTAGLQRLKDNPDLRARFGAAGQARLAGMFSEDAIVDAYLAAFRGELHG</sequence>
<dbReference type="CDD" id="cd03811">
    <property type="entry name" value="GT4_GT28_WabH-like"/>
    <property type="match status" value="1"/>
</dbReference>
<feature type="domain" description="Glycosyl transferase family 1" evidence="3">
    <location>
        <begin position="165"/>
        <end position="320"/>
    </location>
</feature>
<proteinExistence type="predicted"/>
<dbReference type="GO" id="GO:0016757">
    <property type="term" value="F:glycosyltransferase activity"/>
    <property type="evidence" value="ECO:0007669"/>
    <property type="project" value="UniProtKB-KW"/>
</dbReference>
<evidence type="ECO:0000313" key="4">
    <source>
        <dbReference type="EMBL" id="QXT40395.1"/>
    </source>
</evidence>
<name>A0A8F6TXA0_9RHOB</name>